<evidence type="ECO:0000256" key="4">
    <source>
        <dbReference type="ARBA" id="ARBA00023187"/>
    </source>
</evidence>
<dbReference type="SUPFAM" id="SSF48452">
    <property type="entry name" value="TPR-like"/>
    <property type="match status" value="2"/>
</dbReference>
<keyword evidence="2" id="KW-0507">mRNA processing</keyword>
<dbReference type="PANTHER" id="PTHR17204">
    <property type="entry name" value="PRE-MRNA PROCESSING PROTEIN PRP39-RELATED"/>
    <property type="match status" value="1"/>
</dbReference>
<feature type="region of interest" description="Disordered" evidence="8">
    <location>
        <begin position="85"/>
        <end position="163"/>
    </location>
</feature>
<dbReference type="Pfam" id="PF23240">
    <property type="entry name" value="HAT_PRP39_N"/>
    <property type="match status" value="1"/>
</dbReference>
<keyword evidence="3" id="KW-0677">Repeat</keyword>
<dbReference type="InterPro" id="IPR059164">
    <property type="entry name" value="HAT_PRP39_C"/>
</dbReference>
<reference evidence="9" key="1">
    <citation type="journal article" date="2016" name="Gigascience">
        <title>De novo construction of an expanded transcriptome assembly for the western tarnished plant bug, Lygus hesperus.</title>
        <authorList>
            <person name="Tassone E.E."/>
            <person name="Geib S.M."/>
            <person name="Hall B."/>
            <person name="Fabrick J.A."/>
            <person name="Brent C.S."/>
            <person name="Hull J.J."/>
        </authorList>
    </citation>
    <scope>NUCLEOTIDE SEQUENCE</scope>
</reference>
<dbReference type="GO" id="GO:0005685">
    <property type="term" value="C:U1 snRNP"/>
    <property type="evidence" value="ECO:0007669"/>
    <property type="project" value="TreeGrafter"/>
</dbReference>
<feature type="coiled-coil region" evidence="7">
    <location>
        <begin position="706"/>
        <end position="760"/>
    </location>
</feature>
<dbReference type="Pfam" id="PF23241">
    <property type="entry name" value="HAT_PRP39_C"/>
    <property type="match status" value="1"/>
</dbReference>
<keyword evidence="7" id="KW-0175">Coiled coil</keyword>
<dbReference type="EMBL" id="GDHC01012428">
    <property type="protein sequence ID" value="JAQ06201.1"/>
    <property type="molecule type" value="Transcribed_RNA"/>
</dbReference>
<evidence type="ECO:0000256" key="2">
    <source>
        <dbReference type="ARBA" id="ARBA00022664"/>
    </source>
</evidence>
<dbReference type="GO" id="GO:0071004">
    <property type="term" value="C:U2-type prespliceosome"/>
    <property type="evidence" value="ECO:0007669"/>
    <property type="project" value="TreeGrafter"/>
</dbReference>
<evidence type="ECO:0000256" key="1">
    <source>
        <dbReference type="ARBA" id="ARBA00004123"/>
    </source>
</evidence>
<dbReference type="InterPro" id="IPR003107">
    <property type="entry name" value="HAT"/>
</dbReference>
<gene>
    <name evidence="9" type="primary">PRPF39_2</name>
    <name evidence="9" type="ORF">g.72112</name>
</gene>
<dbReference type="Gene3D" id="1.25.40.10">
    <property type="entry name" value="Tetratricopeptide repeat domain"/>
    <property type="match status" value="2"/>
</dbReference>
<protein>
    <submittedName>
        <fullName evidence="9">Pre-mRNA-processing factor 39</fullName>
    </submittedName>
</protein>
<feature type="region of interest" description="Disordered" evidence="8">
    <location>
        <begin position="1"/>
        <end position="72"/>
    </location>
</feature>
<proteinExistence type="inferred from homology"/>
<evidence type="ECO:0000256" key="8">
    <source>
        <dbReference type="SAM" id="MobiDB-lite"/>
    </source>
</evidence>
<name>A0A146LDD6_LYGHE</name>
<feature type="compositionally biased region" description="Low complexity" evidence="8">
    <location>
        <begin position="102"/>
        <end position="113"/>
    </location>
</feature>
<organism evidence="9">
    <name type="scientific">Lygus hesperus</name>
    <name type="common">Western plant bug</name>
    <dbReference type="NCBI Taxonomy" id="30085"/>
    <lineage>
        <taxon>Eukaryota</taxon>
        <taxon>Metazoa</taxon>
        <taxon>Ecdysozoa</taxon>
        <taxon>Arthropoda</taxon>
        <taxon>Hexapoda</taxon>
        <taxon>Insecta</taxon>
        <taxon>Pterygota</taxon>
        <taxon>Neoptera</taxon>
        <taxon>Paraneoptera</taxon>
        <taxon>Hemiptera</taxon>
        <taxon>Heteroptera</taxon>
        <taxon>Panheteroptera</taxon>
        <taxon>Cimicomorpha</taxon>
        <taxon>Miridae</taxon>
        <taxon>Mirini</taxon>
        <taxon>Lygus</taxon>
    </lineage>
</organism>
<accession>A0A146LDD6</accession>
<dbReference type="PANTHER" id="PTHR17204:SF5">
    <property type="entry name" value="PRE-MRNA-PROCESSING FACTOR 39"/>
    <property type="match status" value="1"/>
</dbReference>
<dbReference type="GO" id="GO:0000395">
    <property type="term" value="P:mRNA 5'-splice site recognition"/>
    <property type="evidence" value="ECO:0007669"/>
    <property type="project" value="TreeGrafter"/>
</dbReference>
<evidence type="ECO:0000256" key="5">
    <source>
        <dbReference type="ARBA" id="ARBA00023242"/>
    </source>
</evidence>
<dbReference type="InterPro" id="IPR011990">
    <property type="entry name" value="TPR-like_helical_dom_sf"/>
</dbReference>
<sequence length="774" mass="89618">MAQASETSSVPISDTSLDPGMTDNDVDATNILCDSEGTKIDDMVIPETYDSSEDKPHCEDKEPSESSPELTDVCRLQIVVDDSLLSLDTSSLKPPTDESKDNSLSNQNSLDNSTDASFDNVGKDSDGKTISTSGQGKVVSKRRRCNTMVHETESVSEDELPEDSKVLDTEAISDGELHTAIISGAETVSDDELPPAKKRNFEPKKSAVKKKSKPNFKIVAWDDVLARVHASKTLPELEKYWKVVKDDPYDFTGWTYLLQYVDQEEDVVAARDAYDSFLSMYPYCYGYWRKYADYEKRRGDKTKCNVVFKRGLEAIPLSVDLWLHYLGHCKTTMKDDEKLLREQFDLSVDKCGLEFRSDRLWTLYIQWEMENRRHQKVMAIYDRLLETPIQNLKNHFEDFQDFVNRHKPSKILTVDEFFAIRSHVVNKLKSRNIPIDTTSNPPGDCEDTNASCSDEETVYMRERIISLRYKTYKETLNKIADRWMFETSIKRPYFHIKPLEKSQLDNWMSYLDFEITNGDFQRTIILFERAMIACAMYQQFWLKYIKYLEECSCGPEMIRSLYQRACLVHLPSNSHIALNWAAFEEGQGNMGLARKILAHTDRRSNNLMLVQLRRIHFERRCGKNDQAIKLFEHYISSSTQKCATMALIAKYAQFCHRTLNDHARACEILKDAAAKYPDEPKIYYQMLDLARSTSIGFDQRCVSIFNSVLENRAINLETKLQFAQMKLEYCQDLGGDLTELMDAQKEYLKILQEYREVQAEKYKTEGMFYYSKRQ</sequence>
<feature type="compositionally biased region" description="Basic and acidic residues" evidence="8">
    <location>
        <begin position="52"/>
        <end position="64"/>
    </location>
</feature>
<keyword evidence="5" id="KW-0539">Nucleus</keyword>
<comment type="similarity">
    <text evidence="6">Belongs to the PRP39 family.</text>
</comment>
<dbReference type="FunFam" id="1.25.40.10:FF:000091">
    <property type="entry name" value="Pre-mRNA-processing factor 39"/>
    <property type="match status" value="1"/>
</dbReference>
<evidence type="ECO:0000313" key="9">
    <source>
        <dbReference type="EMBL" id="JAQ06201.1"/>
    </source>
</evidence>
<feature type="compositionally biased region" description="Polar residues" evidence="8">
    <location>
        <begin position="1"/>
        <end position="16"/>
    </location>
</feature>
<comment type="subcellular location">
    <subcellularLocation>
        <location evidence="1">Nucleus</location>
    </subcellularLocation>
</comment>
<keyword evidence="4" id="KW-0508">mRNA splicing</keyword>
<evidence type="ECO:0000256" key="7">
    <source>
        <dbReference type="SAM" id="Coils"/>
    </source>
</evidence>
<dbReference type="GO" id="GO:0000243">
    <property type="term" value="C:commitment complex"/>
    <property type="evidence" value="ECO:0007669"/>
    <property type="project" value="TreeGrafter"/>
</dbReference>
<dbReference type="SMART" id="SM00386">
    <property type="entry name" value="HAT"/>
    <property type="match status" value="7"/>
</dbReference>
<dbReference type="AlphaFoldDB" id="A0A146LDD6"/>
<dbReference type="GO" id="GO:0030627">
    <property type="term" value="F:pre-mRNA 5'-splice site binding"/>
    <property type="evidence" value="ECO:0007669"/>
    <property type="project" value="TreeGrafter"/>
</dbReference>
<evidence type="ECO:0000256" key="6">
    <source>
        <dbReference type="ARBA" id="ARBA00038019"/>
    </source>
</evidence>
<evidence type="ECO:0000256" key="3">
    <source>
        <dbReference type="ARBA" id="ARBA00022737"/>
    </source>
</evidence>